<dbReference type="PANTHER" id="PTHR30015:SF6">
    <property type="entry name" value="SLL1429 PROTEIN"/>
    <property type="match status" value="1"/>
</dbReference>
<feature type="transmembrane region" description="Helical" evidence="2">
    <location>
        <begin position="52"/>
        <end position="69"/>
    </location>
</feature>
<reference evidence="4 5" key="1">
    <citation type="submission" date="2023-07" db="EMBL/GenBank/DDBJ databases">
        <title>Comparative genomics of wheat-associated soil bacteria to identify genetic determinants of phenazine resistance.</title>
        <authorList>
            <person name="Mouncey N."/>
        </authorList>
    </citation>
    <scope>NUCLEOTIDE SEQUENCE [LARGE SCALE GENOMIC DNA]</scope>
    <source>
        <strain evidence="4 5">W4I19-2</strain>
    </source>
</reference>
<dbReference type="InterPro" id="IPR011856">
    <property type="entry name" value="tRNA_endonuc-like_dom_sf"/>
</dbReference>
<dbReference type="Gene3D" id="3.40.1350.10">
    <property type="match status" value="1"/>
</dbReference>
<dbReference type="EMBL" id="JAUSYA010000001">
    <property type="protein sequence ID" value="MDQ0688413.1"/>
    <property type="molecule type" value="Genomic_DNA"/>
</dbReference>
<feature type="compositionally biased region" description="Pro residues" evidence="1">
    <location>
        <begin position="103"/>
        <end position="113"/>
    </location>
</feature>
<name>A0ABU0QCM4_STRAH</name>
<gene>
    <name evidence="4" type="ORF">QFZ56_007376</name>
</gene>
<keyword evidence="2" id="KW-1133">Transmembrane helix</keyword>
<dbReference type="InterPro" id="IPR007560">
    <property type="entry name" value="Restrct_endonuc_IV_Mrr"/>
</dbReference>
<keyword evidence="2" id="KW-0472">Membrane</keyword>
<feature type="region of interest" description="Disordered" evidence="1">
    <location>
        <begin position="100"/>
        <end position="125"/>
    </location>
</feature>
<dbReference type="InterPro" id="IPR052906">
    <property type="entry name" value="Type_IV_Methyl-Rstrct_Enzyme"/>
</dbReference>
<evidence type="ECO:0000313" key="4">
    <source>
        <dbReference type="EMBL" id="MDQ0688413.1"/>
    </source>
</evidence>
<dbReference type="InterPro" id="IPR011335">
    <property type="entry name" value="Restrct_endonuc-II-like"/>
</dbReference>
<feature type="transmembrane region" description="Helical" evidence="2">
    <location>
        <begin position="21"/>
        <end position="40"/>
    </location>
</feature>
<evidence type="ECO:0000313" key="5">
    <source>
        <dbReference type="Proteomes" id="UP001243364"/>
    </source>
</evidence>
<dbReference type="SUPFAM" id="SSF52980">
    <property type="entry name" value="Restriction endonuclease-like"/>
    <property type="match status" value="1"/>
</dbReference>
<evidence type="ECO:0000256" key="1">
    <source>
        <dbReference type="SAM" id="MobiDB-lite"/>
    </source>
</evidence>
<organism evidence="4 5">
    <name type="scientific">Streptomyces achromogenes</name>
    <dbReference type="NCBI Taxonomy" id="67255"/>
    <lineage>
        <taxon>Bacteria</taxon>
        <taxon>Bacillati</taxon>
        <taxon>Actinomycetota</taxon>
        <taxon>Actinomycetes</taxon>
        <taxon>Kitasatosporales</taxon>
        <taxon>Streptomycetaceae</taxon>
        <taxon>Streptomyces</taxon>
    </lineage>
</organism>
<proteinExistence type="predicted"/>
<protein>
    <submittedName>
        <fullName evidence="4">Restriction system protein</fullName>
    </submittedName>
</protein>
<sequence>MAVPVRAPRPVRRPRRFELRATALYFVLLAVLLTLVGTVARTAAAAAERRPAWAVALALVAAGAVVAGCRRGRRISAARLARRAAAALDEATMTAVEVLDAPSPAPSPAPAPEPGCAAEPPAGRDGTERTLLLVDPFAPVDAVDAVDEVAVETEETAYEALDPDEFEQAIADLCRRDGCRDVDVVGGAGDLGADVVARTPDGRLVVVQCKRYSDGNRVGSQDMQRFGGTCYTVHGADVAVVVTTSDFTGPALEYAGQCGIVCVDGRELLRWQDGVGPRPWEYEFLAGQESPSE</sequence>
<evidence type="ECO:0000259" key="3">
    <source>
        <dbReference type="Pfam" id="PF04471"/>
    </source>
</evidence>
<comment type="caution">
    <text evidence="4">The sequence shown here is derived from an EMBL/GenBank/DDBJ whole genome shotgun (WGS) entry which is preliminary data.</text>
</comment>
<dbReference type="Pfam" id="PF04471">
    <property type="entry name" value="Mrr_cat"/>
    <property type="match status" value="1"/>
</dbReference>
<keyword evidence="5" id="KW-1185">Reference proteome</keyword>
<feature type="domain" description="Restriction endonuclease type IV Mrr" evidence="3">
    <location>
        <begin position="160"/>
        <end position="271"/>
    </location>
</feature>
<keyword evidence="2" id="KW-0812">Transmembrane</keyword>
<dbReference type="RefSeq" id="WP_307048960.1">
    <property type="nucleotide sequence ID" value="NZ_JAUSYA010000001.1"/>
</dbReference>
<evidence type="ECO:0000256" key="2">
    <source>
        <dbReference type="SAM" id="Phobius"/>
    </source>
</evidence>
<dbReference type="Proteomes" id="UP001243364">
    <property type="component" value="Unassembled WGS sequence"/>
</dbReference>
<dbReference type="PANTHER" id="PTHR30015">
    <property type="entry name" value="MRR RESTRICTION SYSTEM PROTEIN"/>
    <property type="match status" value="1"/>
</dbReference>
<accession>A0ABU0QCM4</accession>
<feature type="compositionally biased region" description="Low complexity" evidence="1">
    <location>
        <begin position="114"/>
        <end position="123"/>
    </location>
</feature>